<dbReference type="Gene3D" id="3.30.1330.40">
    <property type="entry name" value="RutC-like"/>
    <property type="match status" value="1"/>
</dbReference>
<sequence>MPHPTPTFPPYPLPAAVLQPARLAWPDATAPVGDDPHRLDLQVHRPGPRPCPCPSEPAAAAPQLLGPLPAMAELWRAPRPVRRGIDGPLRWACDGDWLHARVHIDEAGEPDGLIGASRRAYATLFALMAHHGLTQPARFWNYLAEINAETDSPQGRLERYRQFNIGRQQAFATAGQAACDGAPAACALGTEAGALSVALLAGRIAPRPIENPRQVSAYRYPSDYGPVSPTFSRAAELRLSPGHSLLFVSGTASIVGHASMHLGDVAEQTREALRNIDVLLAQVETGPVARPQSESGLAVLRATLDLTVYLRTASDLSPVRSIIAGWLRQGAGTPGQRAAAQAALDRCLWLRADVCRAELLVEIEAQAAFGPAVIPATPEPDHPHGASA</sequence>
<proteinExistence type="predicted"/>
<name>A0ABT9G8W1_LEPDI</name>
<dbReference type="InterPro" id="IPR035959">
    <property type="entry name" value="RutC-like_sf"/>
</dbReference>
<dbReference type="SUPFAM" id="SSF55298">
    <property type="entry name" value="YjgF-like"/>
    <property type="match status" value="1"/>
</dbReference>
<keyword evidence="3" id="KW-1185">Reference proteome</keyword>
<organism evidence="2 3">
    <name type="scientific">Leptothrix discophora</name>
    <dbReference type="NCBI Taxonomy" id="89"/>
    <lineage>
        <taxon>Bacteria</taxon>
        <taxon>Pseudomonadati</taxon>
        <taxon>Pseudomonadota</taxon>
        <taxon>Betaproteobacteria</taxon>
        <taxon>Burkholderiales</taxon>
        <taxon>Sphaerotilaceae</taxon>
        <taxon>Leptothrix</taxon>
    </lineage>
</organism>
<evidence type="ECO:0000259" key="1">
    <source>
        <dbReference type="Pfam" id="PF21168"/>
    </source>
</evidence>
<comment type="caution">
    <text evidence="2">The sequence shown here is derived from an EMBL/GenBank/DDBJ whole genome shotgun (WGS) entry which is preliminary data.</text>
</comment>
<dbReference type="Proteomes" id="UP001235760">
    <property type="component" value="Unassembled WGS sequence"/>
</dbReference>
<dbReference type="EMBL" id="JAUZEE010000017">
    <property type="protein sequence ID" value="MDP4302903.1"/>
    <property type="molecule type" value="Genomic_DNA"/>
</dbReference>
<evidence type="ECO:0000313" key="2">
    <source>
        <dbReference type="EMBL" id="MDP4302903.1"/>
    </source>
</evidence>
<gene>
    <name evidence="2" type="ORF">Q8X39_19880</name>
</gene>
<feature type="domain" description="Chorismatase FkbO/Hyg5-like N-terminal" evidence="1">
    <location>
        <begin position="73"/>
        <end position="201"/>
    </location>
</feature>
<evidence type="ECO:0000313" key="3">
    <source>
        <dbReference type="Proteomes" id="UP001235760"/>
    </source>
</evidence>
<dbReference type="RefSeq" id="WP_305751442.1">
    <property type="nucleotide sequence ID" value="NZ_JAUZEE010000017.1"/>
</dbReference>
<reference evidence="2 3" key="1">
    <citation type="submission" date="2023-08" db="EMBL/GenBank/DDBJ databases">
        <authorList>
            <person name="Roldan D.M."/>
            <person name="Menes R.J."/>
        </authorList>
    </citation>
    <scope>NUCLEOTIDE SEQUENCE [LARGE SCALE GENOMIC DNA]</scope>
    <source>
        <strain evidence="2 3">CCM 2812</strain>
    </source>
</reference>
<dbReference type="Pfam" id="PF21168">
    <property type="entry name" value="FkbO_Hyg5-like_N"/>
    <property type="match status" value="1"/>
</dbReference>
<accession>A0ABT9G8W1</accession>
<protein>
    <recommendedName>
        <fullName evidence="1">Chorismatase FkbO/Hyg5-like N-terminal domain-containing protein</fullName>
    </recommendedName>
</protein>
<dbReference type="InterPro" id="IPR049368">
    <property type="entry name" value="FkbO_Hyg5-like_N"/>
</dbReference>